<reference evidence="2" key="1">
    <citation type="submission" date="2020-06" db="EMBL/GenBank/DDBJ databases">
        <authorList>
            <person name="Li T."/>
            <person name="Hu X."/>
            <person name="Zhang T."/>
            <person name="Song X."/>
            <person name="Zhang H."/>
            <person name="Dai N."/>
            <person name="Sheng W."/>
            <person name="Hou X."/>
            <person name="Wei L."/>
        </authorList>
    </citation>
    <scope>NUCLEOTIDE SEQUENCE</scope>
    <source>
        <strain evidence="2">K16</strain>
        <tissue evidence="2">Leaf</tissue>
    </source>
</reference>
<evidence type="ECO:0000256" key="1">
    <source>
        <dbReference type="SAM" id="MobiDB-lite"/>
    </source>
</evidence>
<protein>
    <recommendedName>
        <fullName evidence="4">GST N-terminal domain-containing protein</fullName>
    </recommendedName>
</protein>
<comment type="caution">
    <text evidence="2">The sequence shown here is derived from an EMBL/GenBank/DDBJ whole genome shotgun (WGS) entry which is preliminary data.</text>
</comment>
<dbReference type="Proteomes" id="UP001289374">
    <property type="component" value="Unassembled WGS sequence"/>
</dbReference>
<organism evidence="2 3">
    <name type="scientific">Sesamum angolense</name>
    <dbReference type="NCBI Taxonomy" id="2727404"/>
    <lineage>
        <taxon>Eukaryota</taxon>
        <taxon>Viridiplantae</taxon>
        <taxon>Streptophyta</taxon>
        <taxon>Embryophyta</taxon>
        <taxon>Tracheophyta</taxon>
        <taxon>Spermatophyta</taxon>
        <taxon>Magnoliopsida</taxon>
        <taxon>eudicotyledons</taxon>
        <taxon>Gunneridae</taxon>
        <taxon>Pentapetalae</taxon>
        <taxon>asterids</taxon>
        <taxon>lamiids</taxon>
        <taxon>Lamiales</taxon>
        <taxon>Pedaliaceae</taxon>
        <taxon>Sesamum</taxon>
    </lineage>
</organism>
<dbReference type="GO" id="GO:0005737">
    <property type="term" value="C:cytoplasm"/>
    <property type="evidence" value="ECO:0007669"/>
    <property type="project" value="TreeGrafter"/>
</dbReference>
<feature type="region of interest" description="Disordered" evidence="1">
    <location>
        <begin position="1"/>
        <end position="24"/>
    </location>
</feature>
<keyword evidence="3" id="KW-1185">Reference proteome</keyword>
<dbReference type="InterPro" id="IPR016639">
    <property type="entry name" value="GST_Omega/GSH"/>
</dbReference>
<gene>
    <name evidence="2" type="ORF">Sango_0398100</name>
</gene>
<dbReference type="Gene3D" id="3.40.30.10">
    <property type="entry name" value="Glutaredoxin"/>
    <property type="match status" value="1"/>
</dbReference>
<name>A0AAE2C3X9_9LAMI</name>
<feature type="region of interest" description="Disordered" evidence="1">
    <location>
        <begin position="126"/>
        <end position="148"/>
    </location>
</feature>
<dbReference type="AlphaFoldDB" id="A0AAE2C3X9"/>
<dbReference type="EMBL" id="JACGWL010000002">
    <property type="protein sequence ID" value="KAK4408171.1"/>
    <property type="molecule type" value="Genomic_DNA"/>
</dbReference>
<evidence type="ECO:0000313" key="2">
    <source>
        <dbReference type="EMBL" id="KAK4408171.1"/>
    </source>
</evidence>
<dbReference type="PANTHER" id="PTHR32419">
    <property type="entry name" value="GLUTATHIONYL-HYDROQUINONE REDUCTASE"/>
    <property type="match status" value="1"/>
</dbReference>
<reference evidence="2" key="2">
    <citation type="journal article" date="2024" name="Plant">
        <title>Genomic evolution and insights into agronomic trait innovations of Sesamum species.</title>
        <authorList>
            <person name="Miao H."/>
            <person name="Wang L."/>
            <person name="Qu L."/>
            <person name="Liu H."/>
            <person name="Sun Y."/>
            <person name="Le M."/>
            <person name="Wang Q."/>
            <person name="Wei S."/>
            <person name="Zheng Y."/>
            <person name="Lin W."/>
            <person name="Duan Y."/>
            <person name="Cao H."/>
            <person name="Xiong S."/>
            <person name="Wang X."/>
            <person name="Wei L."/>
            <person name="Li C."/>
            <person name="Ma Q."/>
            <person name="Ju M."/>
            <person name="Zhao R."/>
            <person name="Li G."/>
            <person name="Mu C."/>
            <person name="Tian Q."/>
            <person name="Mei H."/>
            <person name="Zhang T."/>
            <person name="Gao T."/>
            <person name="Zhang H."/>
        </authorList>
    </citation>
    <scope>NUCLEOTIDE SEQUENCE</scope>
    <source>
        <strain evidence="2">K16</strain>
    </source>
</reference>
<sequence>MAGTSFLGTPLLLPPPSATSKPLRHHPTIKMSLNPNPIAALTKLLWGQSLPPNLLISTARSAWSSAWHLMMSQLAPSDPRGGYTRPASQFRRPAADPSLSRRNLHLYVGLPCPWAHRTLIVRSLKGLENPSPSQSPPPAPTDPGNSGIALSPTGIRISLFLAWIRPMGVKP</sequence>
<dbReference type="PANTHER" id="PTHR32419:SF31">
    <property type="entry name" value="OS02G0814800 PROTEIN"/>
    <property type="match status" value="1"/>
</dbReference>
<accession>A0AAE2C3X9</accession>
<feature type="compositionally biased region" description="Low complexity" evidence="1">
    <location>
        <begin position="1"/>
        <end position="11"/>
    </location>
</feature>
<dbReference type="GO" id="GO:0004364">
    <property type="term" value="F:glutathione transferase activity"/>
    <property type="evidence" value="ECO:0007669"/>
    <property type="project" value="InterPro"/>
</dbReference>
<proteinExistence type="predicted"/>
<evidence type="ECO:0000313" key="3">
    <source>
        <dbReference type="Proteomes" id="UP001289374"/>
    </source>
</evidence>
<evidence type="ECO:0008006" key="4">
    <source>
        <dbReference type="Google" id="ProtNLM"/>
    </source>
</evidence>